<dbReference type="PANTHER" id="PTHR35801:SF1">
    <property type="entry name" value="PHOSPHOSERINE PHOSPHATASE RSBX"/>
    <property type="match status" value="1"/>
</dbReference>
<dbReference type="RefSeq" id="WP_026801213.1">
    <property type="nucleotide sequence ID" value="NZ_AULI01000014.1"/>
</dbReference>
<dbReference type="eggNOG" id="COG2208">
    <property type="taxonomic scope" value="Bacteria"/>
</dbReference>
<dbReference type="InterPro" id="IPR036457">
    <property type="entry name" value="PPM-type-like_dom_sf"/>
</dbReference>
<feature type="domain" description="PPM-type phosphatase" evidence="1">
    <location>
        <begin position="6"/>
        <end position="195"/>
    </location>
</feature>
<sequence length="197" mass="21943">MSQTAKMDISVFQKPKKGNYYCGDSFIYKESDDSFICALADGLGSGEYARESSQAIMDLIEEEEDLSIDALVRRSNEVLMKKRGAVLGVLRIDFANESYSYTSIGNIGIIMVTPDGEKKRNIPSAGYLSGYPRPYKVLHNVLIPGTKFFMFSDGVSERGLTKSLVSNNLDHIVDTVKVKQEQDLHDDSTFIAIRYNG</sequence>
<organism evidence="2 3">
    <name type="scientific">Pontibacillus halophilus JSM 076056 = DSM 19796</name>
    <dbReference type="NCBI Taxonomy" id="1385510"/>
    <lineage>
        <taxon>Bacteria</taxon>
        <taxon>Bacillati</taxon>
        <taxon>Bacillota</taxon>
        <taxon>Bacilli</taxon>
        <taxon>Bacillales</taxon>
        <taxon>Bacillaceae</taxon>
        <taxon>Pontibacillus</taxon>
    </lineage>
</organism>
<protein>
    <submittedName>
        <fullName evidence="2">Indirect negative regulator of sigma-B activity</fullName>
    </submittedName>
</protein>
<reference evidence="2 3" key="1">
    <citation type="submission" date="2013-08" db="EMBL/GenBank/DDBJ databases">
        <authorList>
            <person name="Huang J."/>
            <person name="Wang G."/>
        </authorList>
    </citation>
    <scope>NUCLEOTIDE SEQUENCE [LARGE SCALE GENOMIC DNA]</scope>
    <source>
        <strain evidence="2 3">JSM 076056</strain>
    </source>
</reference>
<keyword evidence="3" id="KW-1185">Reference proteome</keyword>
<dbReference type="InterPro" id="IPR039248">
    <property type="entry name" value="Ptase_RsbX"/>
</dbReference>
<dbReference type="SUPFAM" id="SSF81606">
    <property type="entry name" value="PP2C-like"/>
    <property type="match status" value="1"/>
</dbReference>
<dbReference type="STRING" id="1385510.GCA_000425205_02951"/>
<evidence type="ECO:0000313" key="2">
    <source>
        <dbReference type="EMBL" id="KGX90581.1"/>
    </source>
</evidence>
<dbReference type="EMBL" id="AVPE01000014">
    <property type="protein sequence ID" value="KGX90581.1"/>
    <property type="molecule type" value="Genomic_DNA"/>
</dbReference>
<dbReference type="Pfam" id="PF07228">
    <property type="entry name" value="SpoIIE"/>
    <property type="match status" value="1"/>
</dbReference>
<proteinExistence type="predicted"/>
<dbReference type="SMART" id="SM00331">
    <property type="entry name" value="PP2C_SIG"/>
    <property type="match status" value="1"/>
</dbReference>
<evidence type="ECO:0000259" key="1">
    <source>
        <dbReference type="SMART" id="SM00331"/>
    </source>
</evidence>
<gene>
    <name evidence="2" type="ORF">N781_07260</name>
</gene>
<evidence type="ECO:0000313" key="3">
    <source>
        <dbReference type="Proteomes" id="UP000030528"/>
    </source>
</evidence>
<comment type="caution">
    <text evidence="2">The sequence shown here is derived from an EMBL/GenBank/DDBJ whole genome shotgun (WGS) entry which is preliminary data.</text>
</comment>
<dbReference type="Proteomes" id="UP000030528">
    <property type="component" value="Unassembled WGS sequence"/>
</dbReference>
<dbReference type="AlphaFoldDB" id="A0A0A5GBN1"/>
<dbReference type="Gene3D" id="3.60.40.10">
    <property type="entry name" value="PPM-type phosphatase domain"/>
    <property type="match status" value="1"/>
</dbReference>
<name>A0A0A5GBN1_9BACI</name>
<dbReference type="PANTHER" id="PTHR35801">
    <property type="entry name" value="PHOSPHOSERINE PHOSPHATASE RSBX"/>
    <property type="match status" value="1"/>
</dbReference>
<dbReference type="InterPro" id="IPR001932">
    <property type="entry name" value="PPM-type_phosphatase-like_dom"/>
</dbReference>
<accession>A0A0A5GBN1</accession>